<dbReference type="InterPro" id="IPR020846">
    <property type="entry name" value="MFS_dom"/>
</dbReference>
<dbReference type="InterPro" id="IPR011701">
    <property type="entry name" value="MFS"/>
</dbReference>
<comment type="subcellular location">
    <subcellularLocation>
        <location evidence="1">Cell membrane</location>
        <topology evidence="1">Multi-pass membrane protein</topology>
    </subcellularLocation>
</comment>
<organism evidence="8 9">
    <name type="scientific">Sphingoaurantiacus capsulatus</name>
    <dbReference type="NCBI Taxonomy" id="1771310"/>
    <lineage>
        <taxon>Bacteria</taxon>
        <taxon>Pseudomonadati</taxon>
        <taxon>Pseudomonadota</taxon>
        <taxon>Alphaproteobacteria</taxon>
        <taxon>Sphingomonadales</taxon>
        <taxon>Sphingosinicellaceae</taxon>
        <taxon>Sphingoaurantiacus</taxon>
    </lineage>
</organism>
<keyword evidence="4 6" id="KW-1133">Transmembrane helix</keyword>
<evidence type="ECO:0000313" key="8">
    <source>
        <dbReference type="EMBL" id="MFC3712542.1"/>
    </source>
</evidence>
<keyword evidence="3 6" id="KW-0812">Transmembrane</keyword>
<feature type="transmembrane region" description="Helical" evidence="6">
    <location>
        <begin position="93"/>
        <end position="111"/>
    </location>
</feature>
<accession>A0ABV7X913</accession>
<feature type="domain" description="Major facilitator superfamily (MFS) profile" evidence="7">
    <location>
        <begin position="24"/>
        <end position="400"/>
    </location>
</feature>
<feature type="transmembrane region" description="Helical" evidence="6">
    <location>
        <begin position="117"/>
        <end position="139"/>
    </location>
</feature>
<evidence type="ECO:0000256" key="6">
    <source>
        <dbReference type="SAM" id="Phobius"/>
    </source>
</evidence>
<evidence type="ECO:0000313" key="9">
    <source>
        <dbReference type="Proteomes" id="UP001595615"/>
    </source>
</evidence>
<evidence type="ECO:0000256" key="1">
    <source>
        <dbReference type="ARBA" id="ARBA00004651"/>
    </source>
</evidence>
<proteinExistence type="predicted"/>
<dbReference type="InterPro" id="IPR050189">
    <property type="entry name" value="MFS_Efflux_Transporters"/>
</dbReference>
<protein>
    <submittedName>
        <fullName evidence="8">MFS transporter</fullName>
    </submittedName>
</protein>
<dbReference type="InterPro" id="IPR036259">
    <property type="entry name" value="MFS_trans_sf"/>
</dbReference>
<dbReference type="Pfam" id="PF07690">
    <property type="entry name" value="MFS_1"/>
    <property type="match status" value="1"/>
</dbReference>
<sequence>MSMQETSAAGVAFTRPTGFRGRMALAALLAGSPLLALMFAALGPVLPMMATHFADGDDGTFATQMIMTVPAIGVIIGGLMAGFMVDRFGPRPVLLWGLGVYGVAGSSGLYLDTLWPVLATRVVVGLAIAHAVTSVGVIVGGWFQGLARVRFLGYQAAVAGISALIFLISSGIIAEHFSWRAPFALYLLAFAVLAISAVAIRSEEVPARERDAPVPAGAFRPLFPIYGVALFLFTAYFMTSIQLSFLLAAENVTSPLTRSFVIAGGVLAGGLCGGSYGWVVARIGSRGAQILLTTLLGSGLIVIGTADSLAVIAIGAIMSGGGGGMIPPHIESRLLATARIEVRARAISFMFTALYVADFLNPLVVSPIRSAFGIHVAFIVIGSVLVLVAVPLAMRSPKIAHQH</sequence>
<dbReference type="Proteomes" id="UP001595615">
    <property type="component" value="Unassembled WGS sequence"/>
</dbReference>
<name>A0ABV7X913_9SPHN</name>
<evidence type="ECO:0000256" key="2">
    <source>
        <dbReference type="ARBA" id="ARBA00022475"/>
    </source>
</evidence>
<feature type="transmembrane region" description="Helical" evidence="6">
    <location>
        <begin position="221"/>
        <end position="248"/>
    </location>
</feature>
<dbReference type="Gene3D" id="1.20.1250.20">
    <property type="entry name" value="MFS general substrate transporter like domains"/>
    <property type="match status" value="1"/>
</dbReference>
<dbReference type="RefSeq" id="WP_380859645.1">
    <property type="nucleotide sequence ID" value="NZ_JBHRXV010000005.1"/>
</dbReference>
<evidence type="ECO:0000256" key="4">
    <source>
        <dbReference type="ARBA" id="ARBA00022989"/>
    </source>
</evidence>
<evidence type="ECO:0000259" key="7">
    <source>
        <dbReference type="PROSITE" id="PS50850"/>
    </source>
</evidence>
<dbReference type="PANTHER" id="PTHR43124">
    <property type="entry name" value="PURINE EFFLUX PUMP PBUE"/>
    <property type="match status" value="1"/>
</dbReference>
<keyword evidence="2" id="KW-1003">Cell membrane</keyword>
<dbReference type="SUPFAM" id="SSF103473">
    <property type="entry name" value="MFS general substrate transporter"/>
    <property type="match status" value="1"/>
</dbReference>
<dbReference type="PROSITE" id="PS50850">
    <property type="entry name" value="MFS"/>
    <property type="match status" value="1"/>
</dbReference>
<dbReference type="PANTHER" id="PTHR43124:SF3">
    <property type="entry name" value="CHLORAMPHENICOL EFFLUX PUMP RV0191"/>
    <property type="match status" value="1"/>
</dbReference>
<feature type="transmembrane region" description="Helical" evidence="6">
    <location>
        <begin position="151"/>
        <end position="173"/>
    </location>
</feature>
<feature type="transmembrane region" description="Helical" evidence="6">
    <location>
        <begin position="61"/>
        <end position="81"/>
    </location>
</feature>
<keyword evidence="5 6" id="KW-0472">Membrane</keyword>
<reference evidence="9" key="1">
    <citation type="journal article" date="2019" name="Int. J. Syst. Evol. Microbiol.">
        <title>The Global Catalogue of Microorganisms (GCM) 10K type strain sequencing project: providing services to taxonomists for standard genome sequencing and annotation.</title>
        <authorList>
            <consortium name="The Broad Institute Genomics Platform"/>
            <consortium name="The Broad Institute Genome Sequencing Center for Infectious Disease"/>
            <person name="Wu L."/>
            <person name="Ma J."/>
        </authorList>
    </citation>
    <scope>NUCLEOTIDE SEQUENCE [LARGE SCALE GENOMIC DNA]</scope>
    <source>
        <strain evidence="9">KCTC 42644</strain>
    </source>
</reference>
<evidence type="ECO:0000256" key="3">
    <source>
        <dbReference type="ARBA" id="ARBA00022692"/>
    </source>
</evidence>
<feature type="transmembrane region" description="Helical" evidence="6">
    <location>
        <begin position="23"/>
        <end position="41"/>
    </location>
</feature>
<feature type="transmembrane region" description="Helical" evidence="6">
    <location>
        <begin position="179"/>
        <end position="200"/>
    </location>
</feature>
<evidence type="ECO:0000256" key="5">
    <source>
        <dbReference type="ARBA" id="ARBA00023136"/>
    </source>
</evidence>
<dbReference type="EMBL" id="JBHRXV010000005">
    <property type="protein sequence ID" value="MFC3712542.1"/>
    <property type="molecule type" value="Genomic_DNA"/>
</dbReference>
<comment type="caution">
    <text evidence="8">The sequence shown here is derived from an EMBL/GenBank/DDBJ whole genome shotgun (WGS) entry which is preliminary data.</text>
</comment>
<feature type="transmembrane region" description="Helical" evidence="6">
    <location>
        <begin position="372"/>
        <end position="394"/>
    </location>
</feature>
<feature type="transmembrane region" description="Helical" evidence="6">
    <location>
        <begin position="288"/>
        <end position="306"/>
    </location>
</feature>
<feature type="transmembrane region" description="Helical" evidence="6">
    <location>
        <begin position="342"/>
        <end position="360"/>
    </location>
</feature>
<keyword evidence="9" id="KW-1185">Reference proteome</keyword>
<gene>
    <name evidence="8" type="ORF">ACFOMD_08175</name>
</gene>
<feature type="transmembrane region" description="Helical" evidence="6">
    <location>
        <begin position="260"/>
        <end position="281"/>
    </location>
</feature>